<dbReference type="FunFam" id="1.10.10.10:FF:000213">
    <property type="entry name" value="Coniferyl alcohol 9-O-methyltransferase"/>
    <property type="match status" value="1"/>
</dbReference>
<evidence type="ECO:0000256" key="5">
    <source>
        <dbReference type="PIRSR" id="PIRSR005739-1"/>
    </source>
</evidence>
<evidence type="ECO:0000259" key="7">
    <source>
        <dbReference type="Pfam" id="PF08100"/>
    </source>
</evidence>
<organism evidence="8 9">
    <name type="scientific">Artemisia annua</name>
    <name type="common">Sweet wormwood</name>
    <dbReference type="NCBI Taxonomy" id="35608"/>
    <lineage>
        <taxon>Eukaryota</taxon>
        <taxon>Viridiplantae</taxon>
        <taxon>Streptophyta</taxon>
        <taxon>Embryophyta</taxon>
        <taxon>Tracheophyta</taxon>
        <taxon>Spermatophyta</taxon>
        <taxon>Magnoliopsida</taxon>
        <taxon>eudicotyledons</taxon>
        <taxon>Gunneridae</taxon>
        <taxon>Pentapetalae</taxon>
        <taxon>asterids</taxon>
        <taxon>campanulids</taxon>
        <taxon>Asterales</taxon>
        <taxon>Asteraceae</taxon>
        <taxon>Asteroideae</taxon>
        <taxon>Anthemideae</taxon>
        <taxon>Artemisiinae</taxon>
        <taxon>Artemisia</taxon>
    </lineage>
</organism>
<dbReference type="FunFam" id="3.40.50.150:FF:000057">
    <property type="entry name" value="O-methyltransferase ZRP4"/>
    <property type="match status" value="1"/>
</dbReference>
<dbReference type="GO" id="GO:0032259">
    <property type="term" value="P:methylation"/>
    <property type="evidence" value="ECO:0007669"/>
    <property type="project" value="UniProtKB-KW"/>
</dbReference>
<feature type="domain" description="O-methyltransferase C-terminal" evidence="6">
    <location>
        <begin position="135"/>
        <end position="345"/>
    </location>
</feature>
<dbReference type="Pfam" id="PF00891">
    <property type="entry name" value="Methyltransf_2"/>
    <property type="match status" value="1"/>
</dbReference>
<keyword evidence="3" id="KW-0949">S-adenosyl-L-methionine</keyword>
<name>A0A2U1LYJ4_ARTAN</name>
<evidence type="ECO:0000313" key="9">
    <source>
        <dbReference type="Proteomes" id="UP000245207"/>
    </source>
</evidence>
<dbReference type="GO" id="GO:0046983">
    <property type="term" value="F:protein dimerization activity"/>
    <property type="evidence" value="ECO:0007669"/>
    <property type="project" value="InterPro"/>
</dbReference>
<evidence type="ECO:0000313" key="8">
    <source>
        <dbReference type="EMBL" id="PWA54051.1"/>
    </source>
</evidence>
<dbReference type="AlphaFoldDB" id="A0A2U1LYJ4"/>
<dbReference type="GO" id="GO:0008757">
    <property type="term" value="F:S-adenosylmethionine-dependent methyltransferase activity"/>
    <property type="evidence" value="ECO:0007669"/>
    <property type="project" value="UniProtKB-ARBA"/>
</dbReference>
<evidence type="ECO:0000256" key="1">
    <source>
        <dbReference type="ARBA" id="ARBA00022603"/>
    </source>
</evidence>
<dbReference type="SUPFAM" id="SSF53335">
    <property type="entry name" value="S-adenosyl-L-methionine-dependent methyltransferases"/>
    <property type="match status" value="1"/>
</dbReference>
<dbReference type="InterPro" id="IPR029063">
    <property type="entry name" value="SAM-dependent_MTases_sf"/>
</dbReference>
<dbReference type="InterPro" id="IPR036390">
    <property type="entry name" value="WH_DNA-bd_sf"/>
</dbReference>
<keyword evidence="2 8" id="KW-0808">Transferase</keyword>
<dbReference type="OrthoDB" id="2410195at2759"/>
<dbReference type="PROSITE" id="PS51683">
    <property type="entry name" value="SAM_OMT_II"/>
    <property type="match status" value="1"/>
</dbReference>
<dbReference type="PIRSF" id="PIRSF005739">
    <property type="entry name" value="O-mtase"/>
    <property type="match status" value="1"/>
</dbReference>
<feature type="active site" description="Proton acceptor" evidence="5">
    <location>
        <position position="266"/>
    </location>
</feature>
<dbReference type="EMBL" id="PKPP01007214">
    <property type="protein sequence ID" value="PWA54051.1"/>
    <property type="molecule type" value="Genomic_DNA"/>
</dbReference>
<keyword evidence="9" id="KW-1185">Reference proteome</keyword>
<reference evidence="8 9" key="1">
    <citation type="journal article" date="2018" name="Mol. Plant">
        <title>The genome of Artemisia annua provides insight into the evolution of Asteraceae family and artemisinin biosynthesis.</title>
        <authorList>
            <person name="Shen Q."/>
            <person name="Zhang L."/>
            <person name="Liao Z."/>
            <person name="Wang S."/>
            <person name="Yan T."/>
            <person name="Shi P."/>
            <person name="Liu M."/>
            <person name="Fu X."/>
            <person name="Pan Q."/>
            <person name="Wang Y."/>
            <person name="Lv Z."/>
            <person name="Lu X."/>
            <person name="Zhang F."/>
            <person name="Jiang W."/>
            <person name="Ma Y."/>
            <person name="Chen M."/>
            <person name="Hao X."/>
            <person name="Li L."/>
            <person name="Tang Y."/>
            <person name="Lv G."/>
            <person name="Zhou Y."/>
            <person name="Sun X."/>
            <person name="Brodelius P.E."/>
            <person name="Rose J.K.C."/>
            <person name="Tang K."/>
        </authorList>
    </citation>
    <scope>NUCLEOTIDE SEQUENCE [LARGE SCALE GENOMIC DNA]</scope>
    <source>
        <strain evidence="9">cv. Huhao1</strain>
        <tissue evidence="8">Leaf</tissue>
    </source>
</reference>
<evidence type="ECO:0000256" key="4">
    <source>
        <dbReference type="ARBA" id="ARBA00034481"/>
    </source>
</evidence>
<proteinExistence type="inferred from homology"/>
<feature type="domain" description="O-methyltransferase dimerisation" evidence="7">
    <location>
        <begin position="20"/>
        <end position="114"/>
    </location>
</feature>
<dbReference type="CDD" id="cd02440">
    <property type="entry name" value="AdoMet_MTases"/>
    <property type="match status" value="1"/>
</dbReference>
<dbReference type="InterPro" id="IPR016461">
    <property type="entry name" value="COMT-like"/>
</dbReference>
<dbReference type="Pfam" id="PF08100">
    <property type="entry name" value="Dimerisation"/>
    <property type="match status" value="1"/>
</dbReference>
<dbReference type="InterPro" id="IPR012967">
    <property type="entry name" value="COMT_dimerisation"/>
</dbReference>
<dbReference type="Proteomes" id="UP000245207">
    <property type="component" value="Unassembled WGS sequence"/>
</dbReference>
<dbReference type="STRING" id="35608.A0A2U1LYJ4"/>
<dbReference type="InterPro" id="IPR036388">
    <property type="entry name" value="WH-like_DNA-bd_sf"/>
</dbReference>
<accession>A0A2U1LYJ4</accession>
<gene>
    <name evidence="8" type="ORF">CTI12_AA386670</name>
</gene>
<evidence type="ECO:0000256" key="2">
    <source>
        <dbReference type="ARBA" id="ARBA00022679"/>
    </source>
</evidence>
<sequence length="363" mass="40930">MALQSDEQSIDLLHSQTHIWNHIFSFINSMSLKCAIQLQIPDIIERHGAPMLLSELVQALSINKERSHFVYRLMRILVHSGFFVKQKVLTIGEDNEEESEGYLLAPASRFLLKDEPLSIRPFLLAMLDPILMDPWQHMSKWFQNDDVTPFHTAHGKMFWDLAGQEPKLNHFFNEAMASDARLVTSVILKHCVSAFEGLNSIVDVGGGTGTVAKAIANAFPKLSCISFDLPHVVNGLVGSKNLSYIGGDMFKAIPKADAVLVKWILHDWNDDECIKILKRCKEAIPSKENGGKLIIIDMVVKKNEGGDDESLKTQLFFDMLMMALVTGRERNEKDWAKLFLDAGFSDYKITQILGLRSLIEVYP</sequence>
<dbReference type="Gene3D" id="1.10.10.10">
    <property type="entry name" value="Winged helix-like DNA-binding domain superfamily/Winged helix DNA-binding domain"/>
    <property type="match status" value="1"/>
</dbReference>
<dbReference type="PANTHER" id="PTHR11746">
    <property type="entry name" value="O-METHYLTRANSFERASE"/>
    <property type="match status" value="1"/>
</dbReference>
<evidence type="ECO:0000256" key="3">
    <source>
        <dbReference type="ARBA" id="ARBA00022691"/>
    </source>
</evidence>
<dbReference type="GO" id="GO:0008171">
    <property type="term" value="F:O-methyltransferase activity"/>
    <property type="evidence" value="ECO:0007669"/>
    <property type="project" value="InterPro"/>
</dbReference>
<comment type="caution">
    <text evidence="8">The sequence shown here is derived from an EMBL/GenBank/DDBJ whole genome shotgun (WGS) entry which is preliminary data.</text>
</comment>
<dbReference type="SUPFAM" id="SSF46785">
    <property type="entry name" value="Winged helix' DNA-binding domain"/>
    <property type="match status" value="1"/>
</dbReference>
<dbReference type="Gene3D" id="3.40.50.150">
    <property type="entry name" value="Vaccinia Virus protein VP39"/>
    <property type="match status" value="1"/>
</dbReference>
<protein>
    <submittedName>
        <fullName evidence="8">Trans-resveratrol di-O-methyltransferase</fullName>
    </submittedName>
</protein>
<dbReference type="InterPro" id="IPR001077">
    <property type="entry name" value="COMT_C"/>
</dbReference>
<comment type="similarity">
    <text evidence="4">Belongs to the class I-like SAM-binding methyltransferase superfamily. Cation-independent O-methyltransferase family. COMT subfamily.</text>
</comment>
<evidence type="ECO:0000259" key="6">
    <source>
        <dbReference type="Pfam" id="PF00891"/>
    </source>
</evidence>
<keyword evidence="1 8" id="KW-0489">Methyltransferase</keyword>